<comment type="similarity">
    <text evidence="5">Belongs to the SepF family.</text>
</comment>
<dbReference type="Proteomes" id="UP000298347">
    <property type="component" value="Unassembled WGS sequence"/>
</dbReference>
<comment type="subunit">
    <text evidence="5">Homodimer. Interacts with FtsZ.</text>
</comment>
<feature type="region of interest" description="Disordered" evidence="6">
    <location>
        <begin position="19"/>
        <end position="40"/>
    </location>
</feature>
<accession>A0A4Z0GS52</accession>
<dbReference type="GO" id="GO:0000917">
    <property type="term" value="P:division septum assembly"/>
    <property type="evidence" value="ECO:0007669"/>
    <property type="project" value="UniProtKB-KW"/>
</dbReference>
<reference evidence="7 8" key="1">
    <citation type="journal article" date="2015" name="Int. J. Syst. Evol. Microbiol.">
        <title>Sporolactobacillus shoreae sp. nov. and Sporolactobacillus spathodeae sp. nov., two spore-forming lactic acid bacteria isolated from tree barks in Thailand.</title>
        <authorList>
            <person name="Thamacharoensuk T."/>
            <person name="Kitahara M."/>
            <person name="Ohkuma M."/>
            <person name="Thongchul N."/>
            <person name="Tanasupawat S."/>
        </authorList>
    </citation>
    <scope>NUCLEOTIDE SEQUENCE [LARGE SCALE GENOMIC DNA]</scope>
    <source>
        <strain evidence="7 8">BK92</strain>
    </source>
</reference>
<dbReference type="OrthoDB" id="9815206at2"/>
<dbReference type="Gene3D" id="3.30.110.150">
    <property type="entry name" value="SepF-like protein"/>
    <property type="match status" value="1"/>
</dbReference>
<evidence type="ECO:0000256" key="6">
    <source>
        <dbReference type="SAM" id="MobiDB-lite"/>
    </source>
</evidence>
<keyword evidence="8" id="KW-1185">Reference proteome</keyword>
<gene>
    <name evidence="5" type="primary">sepF</name>
    <name evidence="7" type="ORF">E4665_00615</name>
</gene>
<name>A0A4Z0GS52_9BACL</name>
<dbReference type="InterPro" id="IPR023052">
    <property type="entry name" value="Cell_div_SepF"/>
</dbReference>
<sequence length="145" mass="16325">MGLKSTIRRFFDLEETVDPMEEEHSSHYRSDESKPAVQENQLAGKNGKLVAFQNIRQQEKMILVEPKSFDEVEGIVAHLKGKRTVICSLQSVTKADGRRILDFMSGTTFALNGQIRKISNDTFLFAPESVDISGMISGWKMDDQA</sequence>
<dbReference type="InterPro" id="IPR038594">
    <property type="entry name" value="SepF-like_sf"/>
</dbReference>
<evidence type="ECO:0000256" key="4">
    <source>
        <dbReference type="ARBA" id="ARBA00044936"/>
    </source>
</evidence>
<feature type="compositionally biased region" description="Basic and acidic residues" evidence="6">
    <location>
        <begin position="22"/>
        <end position="34"/>
    </location>
</feature>
<evidence type="ECO:0000256" key="5">
    <source>
        <dbReference type="HAMAP-Rule" id="MF_01197"/>
    </source>
</evidence>
<comment type="caution">
    <text evidence="7">The sequence shown here is derived from an EMBL/GenBank/DDBJ whole genome shotgun (WGS) entry which is preliminary data.</text>
</comment>
<dbReference type="PANTHER" id="PTHR35798:SF1">
    <property type="entry name" value="CELL DIVISION PROTEIN SEPF"/>
    <property type="match status" value="1"/>
</dbReference>
<dbReference type="RefSeq" id="WP_135346859.1">
    <property type="nucleotide sequence ID" value="NZ_SRJD01000001.1"/>
</dbReference>
<dbReference type="GO" id="GO:0005737">
    <property type="term" value="C:cytoplasm"/>
    <property type="evidence" value="ECO:0007669"/>
    <property type="project" value="UniProtKB-SubCell"/>
</dbReference>
<dbReference type="HAMAP" id="MF_01197">
    <property type="entry name" value="SepF"/>
    <property type="match status" value="1"/>
</dbReference>
<dbReference type="GO" id="GO:0043093">
    <property type="term" value="P:FtsZ-dependent cytokinesis"/>
    <property type="evidence" value="ECO:0007669"/>
    <property type="project" value="UniProtKB-UniRule"/>
</dbReference>
<evidence type="ECO:0000256" key="3">
    <source>
        <dbReference type="ARBA" id="ARBA00023306"/>
    </source>
</evidence>
<keyword evidence="5" id="KW-0963">Cytoplasm</keyword>
<dbReference type="InterPro" id="IPR007561">
    <property type="entry name" value="Cell_div_SepF/SepF-rel"/>
</dbReference>
<dbReference type="AlphaFoldDB" id="A0A4Z0GS52"/>
<proteinExistence type="inferred from homology"/>
<evidence type="ECO:0000256" key="1">
    <source>
        <dbReference type="ARBA" id="ARBA00022618"/>
    </source>
</evidence>
<comment type="function">
    <text evidence="4 5">Cell division protein that is part of the divisome complex and is recruited early to the Z-ring. Probably stimulates Z-ring formation, perhaps through the cross-linking of FtsZ protofilaments. Its function overlaps with FtsA.</text>
</comment>
<dbReference type="PANTHER" id="PTHR35798">
    <property type="entry name" value="CELL DIVISION PROTEIN SEPF"/>
    <property type="match status" value="1"/>
</dbReference>
<comment type="subcellular location">
    <subcellularLocation>
        <location evidence="5">Cytoplasm</location>
    </subcellularLocation>
    <text evidence="5">Localizes to the division site, in a FtsZ-dependent manner.</text>
</comment>
<evidence type="ECO:0000256" key="2">
    <source>
        <dbReference type="ARBA" id="ARBA00023210"/>
    </source>
</evidence>
<keyword evidence="3 5" id="KW-0131">Cell cycle</keyword>
<keyword evidence="1 5" id="KW-0132">Cell division</keyword>
<evidence type="ECO:0000313" key="8">
    <source>
        <dbReference type="Proteomes" id="UP000298347"/>
    </source>
</evidence>
<dbReference type="Pfam" id="PF04472">
    <property type="entry name" value="SepF"/>
    <property type="match status" value="1"/>
</dbReference>
<organism evidence="7 8">
    <name type="scientific">Sporolactobacillus shoreae</name>
    <dbReference type="NCBI Taxonomy" id="1465501"/>
    <lineage>
        <taxon>Bacteria</taxon>
        <taxon>Bacillati</taxon>
        <taxon>Bacillota</taxon>
        <taxon>Bacilli</taxon>
        <taxon>Bacillales</taxon>
        <taxon>Sporolactobacillaceae</taxon>
        <taxon>Sporolactobacillus</taxon>
    </lineage>
</organism>
<evidence type="ECO:0000313" key="7">
    <source>
        <dbReference type="EMBL" id="TGB00213.1"/>
    </source>
</evidence>
<keyword evidence="2 5" id="KW-0717">Septation</keyword>
<dbReference type="EMBL" id="SRJD01000001">
    <property type="protein sequence ID" value="TGB00213.1"/>
    <property type="molecule type" value="Genomic_DNA"/>
</dbReference>
<protein>
    <recommendedName>
        <fullName evidence="5">Cell division protein SepF</fullName>
    </recommendedName>
</protein>